<dbReference type="Proteomes" id="UP001610563">
    <property type="component" value="Unassembled WGS sequence"/>
</dbReference>
<organism evidence="2 3">
    <name type="scientific">Aspergillus keveii</name>
    <dbReference type="NCBI Taxonomy" id="714993"/>
    <lineage>
        <taxon>Eukaryota</taxon>
        <taxon>Fungi</taxon>
        <taxon>Dikarya</taxon>
        <taxon>Ascomycota</taxon>
        <taxon>Pezizomycotina</taxon>
        <taxon>Eurotiomycetes</taxon>
        <taxon>Eurotiomycetidae</taxon>
        <taxon>Eurotiales</taxon>
        <taxon>Aspergillaceae</taxon>
        <taxon>Aspergillus</taxon>
        <taxon>Aspergillus subgen. Nidulantes</taxon>
    </lineage>
</organism>
<protein>
    <submittedName>
        <fullName evidence="2">Uncharacterized protein</fullName>
    </submittedName>
</protein>
<proteinExistence type="predicted"/>
<accession>A0ABR4G531</accession>
<reference evidence="2 3" key="1">
    <citation type="submission" date="2024-07" db="EMBL/GenBank/DDBJ databases">
        <title>Section-level genome sequencing and comparative genomics of Aspergillus sections Usti and Cavernicolus.</title>
        <authorList>
            <consortium name="Lawrence Berkeley National Laboratory"/>
            <person name="Nybo J.L."/>
            <person name="Vesth T.C."/>
            <person name="Theobald S."/>
            <person name="Frisvad J.C."/>
            <person name="Larsen T.O."/>
            <person name="Kjaerboelling I."/>
            <person name="Rothschild-Mancinelli K."/>
            <person name="Lyhne E.K."/>
            <person name="Kogle M.E."/>
            <person name="Barry K."/>
            <person name="Clum A."/>
            <person name="Na H."/>
            <person name="Ledsgaard L."/>
            <person name="Lin J."/>
            <person name="Lipzen A."/>
            <person name="Kuo A."/>
            <person name="Riley R."/>
            <person name="Mondo S."/>
            <person name="Labutti K."/>
            <person name="Haridas S."/>
            <person name="Pangalinan J."/>
            <person name="Salamov A.A."/>
            <person name="Simmons B.A."/>
            <person name="Magnuson J.K."/>
            <person name="Chen J."/>
            <person name="Drula E."/>
            <person name="Henrissat B."/>
            <person name="Wiebenga A."/>
            <person name="Lubbers R.J."/>
            <person name="Gomes A.C."/>
            <person name="Makela M.R."/>
            <person name="Stajich J."/>
            <person name="Grigoriev I.V."/>
            <person name="Mortensen U.H."/>
            <person name="De Vries R.P."/>
            <person name="Baker S.E."/>
            <person name="Andersen M.R."/>
        </authorList>
    </citation>
    <scope>NUCLEOTIDE SEQUENCE [LARGE SCALE GENOMIC DNA]</scope>
    <source>
        <strain evidence="2 3">CBS 209.92</strain>
    </source>
</reference>
<keyword evidence="3" id="KW-1185">Reference proteome</keyword>
<gene>
    <name evidence="2" type="ORF">BJX66DRAFT_208833</name>
</gene>
<feature type="transmembrane region" description="Helical" evidence="1">
    <location>
        <begin position="20"/>
        <end position="40"/>
    </location>
</feature>
<keyword evidence="1" id="KW-0812">Transmembrane</keyword>
<dbReference type="EMBL" id="JBFTWV010000049">
    <property type="protein sequence ID" value="KAL2794101.1"/>
    <property type="molecule type" value="Genomic_DNA"/>
</dbReference>
<comment type="caution">
    <text evidence="2">The sequence shown here is derived from an EMBL/GenBank/DDBJ whole genome shotgun (WGS) entry which is preliminary data.</text>
</comment>
<keyword evidence="1" id="KW-1133">Transmembrane helix</keyword>
<name>A0ABR4G531_9EURO</name>
<evidence type="ECO:0000256" key="1">
    <source>
        <dbReference type="SAM" id="Phobius"/>
    </source>
</evidence>
<keyword evidence="1" id="KW-0472">Membrane</keyword>
<evidence type="ECO:0000313" key="3">
    <source>
        <dbReference type="Proteomes" id="UP001610563"/>
    </source>
</evidence>
<evidence type="ECO:0000313" key="2">
    <source>
        <dbReference type="EMBL" id="KAL2794101.1"/>
    </source>
</evidence>
<sequence>MYYLFGLISQSRAIASERNAFLFFFTIIEFRSAVCTYPGLLHVYSIVGPDDEEVLFVM</sequence>